<feature type="binding site" evidence="8">
    <location>
        <position position="161"/>
    </location>
    <ligand>
        <name>(R)-pantoate</name>
        <dbReference type="ChEBI" id="CHEBI:15980"/>
    </ligand>
</feature>
<feature type="binding site" evidence="8">
    <location>
        <position position="69"/>
    </location>
    <ligand>
        <name>(R)-pantoate</name>
        <dbReference type="ChEBI" id="CHEBI:15980"/>
    </ligand>
</feature>
<keyword evidence="3 8" id="KW-0436">Ligase</keyword>
<dbReference type="PANTHER" id="PTHR21299">
    <property type="entry name" value="CYTIDYLATE KINASE/PANTOATE-BETA-ALANINE LIGASE"/>
    <property type="match status" value="1"/>
</dbReference>
<evidence type="ECO:0000256" key="6">
    <source>
        <dbReference type="ARBA" id="ARBA00022840"/>
    </source>
</evidence>
<comment type="subunit">
    <text evidence="8">Homodimer.</text>
</comment>
<keyword evidence="6 8" id="KW-0067">ATP-binding</keyword>
<dbReference type="GO" id="GO:0016874">
    <property type="term" value="F:ligase activity"/>
    <property type="evidence" value="ECO:0007669"/>
    <property type="project" value="UniProtKB-KW"/>
</dbReference>
<dbReference type="Proteomes" id="UP001303902">
    <property type="component" value="Chromosome"/>
</dbReference>
<feature type="binding site" evidence="8">
    <location>
        <begin position="38"/>
        <end position="45"/>
    </location>
    <ligand>
        <name>ATP</name>
        <dbReference type="ChEBI" id="CHEBI:30616"/>
    </ligand>
</feature>
<dbReference type="SUPFAM" id="SSF52374">
    <property type="entry name" value="Nucleotidylyl transferase"/>
    <property type="match status" value="1"/>
</dbReference>
<feature type="binding site" evidence="8">
    <location>
        <position position="184"/>
    </location>
    <ligand>
        <name>ATP</name>
        <dbReference type="ChEBI" id="CHEBI:30616"/>
    </ligand>
</feature>
<keyword evidence="4 8" id="KW-0566">Pantothenate biosynthesis</keyword>
<name>A0ABZ0LBW2_9BACL</name>
<dbReference type="NCBIfam" id="TIGR00125">
    <property type="entry name" value="cyt_tran_rel"/>
    <property type="match status" value="1"/>
</dbReference>
<dbReference type="InterPro" id="IPR042176">
    <property type="entry name" value="Pantoate_ligase_C"/>
</dbReference>
<dbReference type="Gene3D" id="3.40.50.620">
    <property type="entry name" value="HUPs"/>
    <property type="match status" value="1"/>
</dbReference>
<evidence type="ECO:0000313" key="9">
    <source>
        <dbReference type="EMBL" id="WOV89081.1"/>
    </source>
</evidence>
<dbReference type="HAMAP" id="MF_00158">
    <property type="entry name" value="PanC"/>
    <property type="match status" value="1"/>
</dbReference>
<comment type="pathway">
    <text evidence="1 8">Cofactor biosynthesis; (R)-pantothenate biosynthesis; (R)-pantothenate from (R)-pantoate and beta-alanine: step 1/1.</text>
</comment>
<evidence type="ECO:0000313" key="10">
    <source>
        <dbReference type="Proteomes" id="UP001303902"/>
    </source>
</evidence>
<evidence type="ECO:0000256" key="5">
    <source>
        <dbReference type="ARBA" id="ARBA00022741"/>
    </source>
</evidence>
<dbReference type="EMBL" id="CP129118">
    <property type="protein sequence ID" value="WOV89081.1"/>
    <property type="molecule type" value="Genomic_DNA"/>
</dbReference>
<comment type="miscellaneous">
    <text evidence="8">The reaction proceeds by a bi uni uni bi ping pong mechanism.</text>
</comment>
<protein>
    <recommendedName>
        <fullName evidence="8">Pantothenate synthetase</fullName>
        <shortName evidence="8">PS</shortName>
        <ecNumber evidence="8">6.3.2.1</ecNumber>
    </recommendedName>
    <alternativeName>
        <fullName evidence="8">Pantoate--beta-alanine ligase</fullName>
    </alternativeName>
    <alternativeName>
        <fullName evidence="8">Pantoate-activating enzyme</fullName>
    </alternativeName>
</protein>
<feature type="active site" description="Proton donor" evidence="8">
    <location>
        <position position="45"/>
    </location>
</feature>
<dbReference type="InterPro" id="IPR014729">
    <property type="entry name" value="Rossmann-like_a/b/a_fold"/>
</dbReference>
<evidence type="ECO:0000256" key="4">
    <source>
        <dbReference type="ARBA" id="ARBA00022655"/>
    </source>
</evidence>
<evidence type="ECO:0000256" key="7">
    <source>
        <dbReference type="ARBA" id="ARBA00048258"/>
    </source>
</evidence>
<dbReference type="CDD" id="cd00560">
    <property type="entry name" value="PanC"/>
    <property type="match status" value="1"/>
</dbReference>
<sequence>MMGVECKSLQIIQTVRELESVLNRDFRMGKTVGFVPTMGFLHEGHLRLIETAKEHDDIVVMSIFVNPAQFGPGEDFESYPRDLENDIMKAEKAGVDILFIPTAQEMYPSDSGIRILPGPQADVLCGSKRPGHFDGVLKVVLKLFNIVDPDRSYFGMKDAQQLALIETFVRDFNLRTQIVRVSTVREEDGLARSSRNVNLNASERLEAPSIYRALLIGAENFDAQKSPQDIEREVVELINSNTSGEIDYVTLLSYPSLTAITKDSKEVILACAVKFTNTRLIDNIIMSTKDGFHVPNDDEQ</sequence>
<dbReference type="Gene3D" id="3.30.1300.10">
    <property type="entry name" value="Pantoate-beta-alanine ligase, C-terminal domain"/>
    <property type="match status" value="1"/>
</dbReference>
<evidence type="ECO:0000256" key="3">
    <source>
        <dbReference type="ARBA" id="ARBA00022598"/>
    </source>
</evidence>
<dbReference type="EC" id="6.3.2.1" evidence="8"/>
<feature type="binding site" evidence="8">
    <location>
        <position position="69"/>
    </location>
    <ligand>
        <name>beta-alanine</name>
        <dbReference type="ChEBI" id="CHEBI:57966"/>
    </ligand>
</feature>
<feature type="binding site" evidence="8">
    <location>
        <begin position="155"/>
        <end position="158"/>
    </location>
    <ligand>
        <name>ATP</name>
        <dbReference type="ChEBI" id="CHEBI:30616"/>
    </ligand>
</feature>
<feature type="binding site" evidence="8">
    <location>
        <begin position="192"/>
        <end position="195"/>
    </location>
    <ligand>
        <name>ATP</name>
        <dbReference type="ChEBI" id="CHEBI:30616"/>
    </ligand>
</feature>
<comment type="catalytic activity">
    <reaction evidence="7 8">
        <text>(R)-pantoate + beta-alanine + ATP = (R)-pantothenate + AMP + diphosphate + H(+)</text>
        <dbReference type="Rhea" id="RHEA:10912"/>
        <dbReference type="ChEBI" id="CHEBI:15378"/>
        <dbReference type="ChEBI" id="CHEBI:15980"/>
        <dbReference type="ChEBI" id="CHEBI:29032"/>
        <dbReference type="ChEBI" id="CHEBI:30616"/>
        <dbReference type="ChEBI" id="CHEBI:33019"/>
        <dbReference type="ChEBI" id="CHEBI:57966"/>
        <dbReference type="ChEBI" id="CHEBI:456215"/>
        <dbReference type="EC" id="6.3.2.1"/>
    </reaction>
</comment>
<evidence type="ECO:0000256" key="1">
    <source>
        <dbReference type="ARBA" id="ARBA00004990"/>
    </source>
</evidence>
<proteinExistence type="inferred from homology"/>
<comment type="subcellular location">
    <subcellularLocation>
        <location evidence="8">Cytoplasm</location>
    </subcellularLocation>
</comment>
<gene>
    <name evidence="8 9" type="primary">panC</name>
    <name evidence="9" type="ORF">QWT69_08245</name>
</gene>
<keyword evidence="10" id="KW-1185">Reference proteome</keyword>
<reference evidence="9 10" key="1">
    <citation type="submission" date="2023-06" db="EMBL/GenBank/DDBJ databases">
        <title>Sporosarcina sp. nov., isolated from Korean tranditional fermented seafood 'Jeotgal'.</title>
        <authorList>
            <person name="Yang A.I."/>
            <person name="Shin N.-R."/>
        </authorList>
    </citation>
    <scope>NUCLEOTIDE SEQUENCE [LARGE SCALE GENOMIC DNA]</scope>
    <source>
        <strain evidence="9 10">T2O-4</strain>
    </source>
</reference>
<keyword evidence="5 8" id="KW-0547">Nucleotide-binding</keyword>
<dbReference type="InterPro" id="IPR003721">
    <property type="entry name" value="Pantoate_ligase"/>
</dbReference>
<keyword evidence="8" id="KW-0963">Cytoplasm</keyword>
<evidence type="ECO:0000256" key="2">
    <source>
        <dbReference type="ARBA" id="ARBA00009256"/>
    </source>
</evidence>
<dbReference type="Pfam" id="PF02569">
    <property type="entry name" value="Pantoate_ligase"/>
    <property type="match status" value="1"/>
</dbReference>
<dbReference type="RefSeq" id="WP_317970791.1">
    <property type="nucleotide sequence ID" value="NZ_CP129118.1"/>
</dbReference>
<dbReference type="PANTHER" id="PTHR21299:SF1">
    <property type="entry name" value="PANTOATE--BETA-ALANINE LIGASE"/>
    <property type="match status" value="1"/>
</dbReference>
<comment type="function">
    <text evidence="8">Catalyzes the condensation of pantoate with beta-alanine in an ATP-dependent reaction via a pantoyl-adenylate intermediate.</text>
</comment>
<comment type="similarity">
    <text evidence="2 8">Belongs to the pantothenate synthetase family.</text>
</comment>
<dbReference type="InterPro" id="IPR004821">
    <property type="entry name" value="Cyt_trans-like"/>
</dbReference>
<dbReference type="NCBIfam" id="TIGR00018">
    <property type="entry name" value="panC"/>
    <property type="match status" value="1"/>
</dbReference>
<accession>A0ABZ0LBW2</accession>
<evidence type="ECO:0000256" key="8">
    <source>
        <dbReference type="HAMAP-Rule" id="MF_00158"/>
    </source>
</evidence>
<organism evidence="9 10">
    <name type="scientific">Sporosarcina oncorhynchi</name>
    <dbReference type="NCBI Taxonomy" id="3056444"/>
    <lineage>
        <taxon>Bacteria</taxon>
        <taxon>Bacillati</taxon>
        <taxon>Bacillota</taxon>
        <taxon>Bacilli</taxon>
        <taxon>Bacillales</taxon>
        <taxon>Caryophanaceae</taxon>
        <taxon>Sporosarcina</taxon>
    </lineage>
</organism>